<evidence type="ECO:0000313" key="10">
    <source>
        <dbReference type="Proteomes" id="UP001285354"/>
    </source>
</evidence>
<evidence type="ECO:0000256" key="3">
    <source>
        <dbReference type="ARBA" id="ARBA00022729"/>
    </source>
</evidence>
<dbReference type="PANTHER" id="PTHR46471:SF2">
    <property type="entry name" value="CHITIN DEACETYLASE-RELATED"/>
    <property type="match status" value="1"/>
</dbReference>
<comment type="cofactor">
    <cofactor evidence="1">
        <name>Co(2+)</name>
        <dbReference type="ChEBI" id="CHEBI:48828"/>
    </cofactor>
</comment>
<keyword evidence="3 7" id="KW-0732">Signal</keyword>
<dbReference type="SUPFAM" id="SSF88713">
    <property type="entry name" value="Glycoside hydrolase/deacetylase"/>
    <property type="match status" value="1"/>
</dbReference>
<feature type="signal peptide" evidence="7">
    <location>
        <begin position="1"/>
        <end position="18"/>
    </location>
</feature>
<dbReference type="EMBL" id="JAUBYV010000008">
    <property type="protein sequence ID" value="KAK2624952.1"/>
    <property type="molecule type" value="Genomic_DNA"/>
</dbReference>
<name>A0AAD9SXR0_9HELO</name>
<dbReference type="PROSITE" id="PS51677">
    <property type="entry name" value="NODB"/>
    <property type="match status" value="1"/>
</dbReference>
<reference evidence="9" key="1">
    <citation type="submission" date="2023-06" db="EMBL/GenBank/DDBJ databases">
        <title>Draft genome of Marssonina rosae.</title>
        <authorList>
            <person name="Cheng Q."/>
        </authorList>
    </citation>
    <scope>NUCLEOTIDE SEQUENCE</scope>
    <source>
        <strain evidence="9">R4</strain>
    </source>
</reference>
<dbReference type="Gene3D" id="3.20.20.370">
    <property type="entry name" value="Glycoside hydrolase/deacetylase"/>
    <property type="match status" value="1"/>
</dbReference>
<dbReference type="PANTHER" id="PTHR46471">
    <property type="entry name" value="CHITIN DEACETYLASE"/>
    <property type="match status" value="1"/>
</dbReference>
<evidence type="ECO:0000256" key="4">
    <source>
        <dbReference type="ARBA" id="ARBA00022801"/>
    </source>
</evidence>
<dbReference type="CDD" id="cd10951">
    <property type="entry name" value="CE4_ClCDA_like"/>
    <property type="match status" value="1"/>
</dbReference>
<dbReference type="GO" id="GO:0046872">
    <property type="term" value="F:metal ion binding"/>
    <property type="evidence" value="ECO:0007669"/>
    <property type="project" value="UniProtKB-KW"/>
</dbReference>
<evidence type="ECO:0000259" key="8">
    <source>
        <dbReference type="PROSITE" id="PS51677"/>
    </source>
</evidence>
<keyword evidence="5" id="KW-0119">Carbohydrate metabolism</keyword>
<keyword evidence="6" id="KW-0170">Cobalt</keyword>
<evidence type="ECO:0000313" key="9">
    <source>
        <dbReference type="EMBL" id="KAK2624952.1"/>
    </source>
</evidence>
<protein>
    <recommendedName>
        <fullName evidence="8">NodB homology domain-containing protein</fullName>
    </recommendedName>
</protein>
<keyword evidence="2" id="KW-0479">Metal-binding</keyword>
<gene>
    <name evidence="9" type="ORF">QTJ16_005321</name>
</gene>
<dbReference type="InterPro" id="IPR002509">
    <property type="entry name" value="NODB_dom"/>
</dbReference>
<feature type="domain" description="NodB homology" evidence="8">
    <location>
        <begin position="43"/>
        <end position="230"/>
    </location>
</feature>
<accession>A0AAD9SXR0</accession>
<dbReference type="GO" id="GO:0016810">
    <property type="term" value="F:hydrolase activity, acting on carbon-nitrogen (but not peptide) bonds"/>
    <property type="evidence" value="ECO:0007669"/>
    <property type="project" value="InterPro"/>
</dbReference>
<dbReference type="Proteomes" id="UP001285354">
    <property type="component" value="Unassembled WGS sequence"/>
</dbReference>
<dbReference type="InterPro" id="IPR011330">
    <property type="entry name" value="Glyco_hydro/deAcase_b/a-brl"/>
</dbReference>
<sequence length="248" mass="27315">MQFLIPALLLSRTMLAGAHPADTTNLGRSVPIGTLITTCTVPGTIALTFDDGPSIYTPQLLDLLARYGVKATFCIVGGADRGHIDDWSQPWPSILERMHSEGHQLASHTWTHADLSTLTWDGMRTEIIDNENAFLNVLGFAPTYLRPPYLSCNDGCMQILASLGYHVISIDIDTKDYENQQSLWVSRQNFENGLRAGGNLVLSHDIFEQSVVTLAPYMLETLLARGLRPVTVGQCLGDAEAAWYRGPR</sequence>
<evidence type="ECO:0000256" key="6">
    <source>
        <dbReference type="ARBA" id="ARBA00023285"/>
    </source>
</evidence>
<organism evidence="9 10">
    <name type="scientific">Diplocarpon rosae</name>
    <dbReference type="NCBI Taxonomy" id="946125"/>
    <lineage>
        <taxon>Eukaryota</taxon>
        <taxon>Fungi</taxon>
        <taxon>Dikarya</taxon>
        <taxon>Ascomycota</taxon>
        <taxon>Pezizomycotina</taxon>
        <taxon>Leotiomycetes</taxon>
        <taxon>Helotiales</taxon>
        <taxon>Drepanopezizaceae</taxon>
        <taxon>Diplocarpon</taxon>
    </lineage>
</organism>
<evidence type="ECO:0000256" key="2">
    <source>
        <dbReference type="ARBA" id="ARBA00022723"/>
    </source>
</evidence>
<dbReference type="GO" id="GO:0005975">
    <property type="term" value="P:carbohydrate metabolic process"/>
    <property type="evidence" value="ECO:0007669"/>
    <property type="project" value="InterPro"/>
</dbReference>
<comment type="caution">
    <text evidence="9">The sequence shown here is derived from an EMBL/GenBank/DDBJ whole genome shotgun (WGS) entry which is preliminary data.</text>
</comment>
<evidence type="ECO:0000256" key="7">
    <source>
        <dbReference type="SAM" id="SignalP"/>
    </source>
</evidence>
<evidence type="ECO:0000256" key="5">
    <source>
        <dbReference type="ARBA" id="ARBA00023277"/>
    </source>
</evidence>
<keyword evidence="10" id="KW-1185">Reference proteome</keyword>
<keyword evidence="4" id="KW-0378">Hydrolase</keyword>
<dbReference type="Pfam" id="PF01522">
    <property type="entry name" value="Polysacc_deac_1"/>
    <property type="match status" value="1"/>
</dbReference>
<evidence type="ECO:0000256" key="1">
    <source>
        <dbReference type="ARBA" id="ARBA00001941"/>
    </source>
</evidence>
<feature type="chain" id="PRO_5042025828" description="NodB homology domain-containing protein" evidence="7">
    <location>
        <begin position="19"/>
        <end position="248"/>
    </location>
</feature>
<proteinExistence type="predicted"/>
<dbReference type="AlphaFoldDB" id="A0AAD9SXR0"/>